<feature type="region of interest" description="Disordered" evidence="1">
    <location>
        <begin position="507"/>
        <end position="542"/>
    </location>
</feature>
<protein>
    <submittedName>
        <fullName evidence="3">Uncharacterized protein</fullName>
    </submittedName>
</protein>
<evidence type="ECO:0000313" key="3">
    <source>
        <dbReference type="EMBL" id="KAK7445696.1"/>
    </source>
</evidence>
<sequence length="542" mass="57949">MLKPMHDSKHSPNTALLALWTVFSVLLHSTSIFALPTDSIVVRDDTTTQGSPKSAQQQLKESFDFILAARGVQSAPSIALLNTWKTVDFVGQNTAVAKSHANDILYNTLNPVKDRSSGTEKGQENMPPFTQFYTTWIQDLSKALDIDDEGKHDKVEKAETAATVACGKQTGILKTLFQEWKDNGGGPIRGPSDVKFKQWAEADVRYEAASTDCQQKTNQFHDTLSEVYGDNFAVFSAARNNIDPIVNPKDVVYPGITMEVAETSDDVPESGSGSAAAGKFVAYYDIPVLNMTVNAWQDGEQLQPYDSTTDTSNTSSSNESHSSSAGLSLNFEWESIPGSVDGGGSSENSKNTTNATAESFIIKFGSVALMDIDMGLWNDLGASASAVDHASGDDPAKSAKVQAVFKKNIGTQDNPGPAAIWNDKAIVAYQPEIQMKFSSEETYEEAQHTSFTAGGCFLFICLGGSEDDTKKMTSSSKTDKTITFNDTSKNAYIVGFVQTSFWAPSKLGESTGADGSDSGGGDGGGDNGGDNGGDGGGDEWRR</sequence>
<reference evidence="3 4" key="1">
    <citation type="submission" date="2024-01" db="EMBL/GenBank/DDBJ databases">
        <title>A draft genome for the cacao thread blight pathogen Marasmiellus scandens.</title>
        <authorList>
            <person name="Baruah I.K."/>
            <person name="Leung J."/>
            <person name="Bukari Y."/>
            <person name="Amoako-Attah I."/>
            <person name="Meinhardt L.W."/>
            <person name="Bailey B.A."/>
            <person name="Cohen S.P."/>
        </authorList>
    </citation>
    <scope>NUCLEOTIDE SEQUENCE [LARGE SCALE GENOMIC DNA]</scope>
    <source>
        <strain evidence="3 4">GH-19</strain>
    </source>
</reference>
<organism evidence="3 4">
    <name type="scientific">Marasmiellus scandens</name>
    <dbReference type="NCBI Taxonomy" id="2682957"/>
    <lineage>
        <taxon>Eukaryota</taxon>
        <taxon>Fungi</taxon>
        <taxon>Dikarya</taxon>
        <taxon>Basidiomycota</taxon>
        <taxon>Agaricomycotina</taxon>
        <taxon>Agaricomycetes</taxon>
        <taxon>Agaricomycetidae</taxon>
        <taxon>Agaricales</taxon>
        <taxon>Marasmiineae</taxon>
        <taxon>Omphalotaceae</taxon>
        <taxon>Marasmiellus</taxon>
    </lineage>
</organism>
<name>A0ABR1J478_9AGAR</name>
<feature type="region of interest" description="Disordered" evidence="1">
    <location>
        <begin position="302"/>
        <end position="326"/>
    </location>
</feature>
<feature type="compositionally biased region" description="Low complexity" evidence="1">
    <location>
        <begin position="306"/>
        <end position="324"/>
    </location>
</feature>
<evidence type="ECO:0000256" key="2">
    <source>
        <dbReference type="SAM" id="SignalP"/>
    </source>
</evidence>
<keyword evidence="4" id="KW-1185">Reference proteome</keyword>
<keyword evidence="2" id="KW-0732">Signal</keyword>
<evidence type="ECO:0000313" key="4">
    <source>
        <dbReference type="Proteomes" id="UP001498398"/>
    </source>
</evidence>
<gene>
    <name evidence="3" type="ORF">VKT23_014692</name>
</gene>
<feature type="compositionally biased region" description="Gly residues" evidence="1">
    <location>
        <begin position="517"/>
        <end position="535"/>
    </location>
</feature>
<dbReference type="Proteomes" id="UP001498398">
    <property type="component" value="Unassembled WGS sequence"/>
</dbReference>
<comment type="caution">
    <text evidence="3">The sequence shown here is derived from an EMBL/GenBank/DDBJ whole genome shotgun (WGS) entry which is preliminary data.</text>
</comment>
<accession>A0ABR1J478</accession>
<proteinExistence type="predicted"/>
<evidence type="ECO:0000256" key="1">
    <source>
        <dbReference type="SAM" id="MobiDB-lite"/>
    </source>
</evidence>
<feature type="signal peptide" evidence="2">
    <location>
        <begin position="1"/>
        <end position="34"/>
    </location>
</feature>
<feature type="chain" id="PRO_5046341480" evidence="2">
    <location>
        <begin position="35"/>
        <end position="542"/>
    </location>
</feature>
<dbReference type="EMBL" id="JBANRG010000046">
    <property type="protein sequence ID" value="KAK7445696.1"/>
    <property type="molecule type" value="Genomic_DNA"/>
</dbReference>